<keyword evidence="10 13" id="KW-0143">Chaperone</keyword>
<dbReference type="CDD" id="cd20070">
    <property type="entry name" value="5TM_YidC_Alb3"/>
    <property type="match status" value="1"/>
</dbReference>
<evidence type="ECO:0000256" key="13">
    <source>
        <dbReference type="HAMAP-Rule" id="MF_01810"/>
    </source>
</evidence>
<dbReference type="EMBL" id="JAVDRL010000011">
    <property type="protein sequence ID" value="MDR6533018.1"/>
    <property type="molecule type" value="Genomic_DNA"/>
</dbReference>
<proteinExistence type="inferred from homology"/>
<evidence type="ECO:0000256" key="3">
    <source>
        <dbReference type="ARBA" id="ARBA00015325"/>
    </source>
</evidence>
<comment type="similarity">
    <text evidence="2 13">Belongs to the OXA1/ALB3/YidC family. Type 1 subfamily.</text>
</comment>
<dbReference type="NCBIfam" id="TIGR03593">
    <property type="entry name" value="yidC_nterm"/>
    <property type="match status" value="1"/>
</dbReference>
<reference evidence="16 17" key="1">
    <citation type="submission" date="2023-07" db="EMBL/GenBank/DDBJ databases">
        <title>Sorghum-associated microbial communities from plants grown in Nebraska, USA.</title>
        <authorList>
            <person name="Schachtman D."/>
        </authorList>
    </citation>
    <scope>NUCLEOTIDE SEQUENCE [LARGE SCALE GENOMIC DNA]</scope>
    <source>
        <strain evidence="16 17">DS2154</strain>
    </source>
</reference>
<evidence type="ECO:0000256" key="1">
    <source>
        <dbReference type="ARBA" id="ARBA00004429"/>
    </source>
</evidence>
<organism evidence="16 17">
    <name type="scientific">Caulobacter rhizosphaerae</name>
    <dbReference type="NCBI Taxonomy" id="2010972"/>
    <lineage>
        <taxon>Bacteria</taxon>
        <taxon>Pseudomonadati</taxon>
        <taxon>Pseudomonadota</taxon>
        <taxon>Alphaproteobacteria</taxon>
        <taxon>Caulobacterales</taxon>
        <taxon>Caulobacteraceae</taxon>
        <taxon>Caulobacter</taxon>
    </lineage>
</organism>
<dbReference type="CDD" id="cd19961">
    <property type="entry name" value="EcYidC-like_peri"/>
    <property type="match status" value="1"/>
</dbReference>
<dbReference type="InterPro" id="IPR019998">
    <property type="entry name" value="Membr_insert_YidC"/>
</dbReference>
<evidence type="ECO:0000256" key="4">
    <source>
        <dbReference type="ARBA" id="ARBA00022448"/>
    </source>
</evidence>
<dbReference type="InterPro" id="IPR038221">
    <property type="entry name" value="YidC_periplasmic_sf"/>
</dbReference>
<dbReference type="PANTHER" id="PTHR12428">
    <property type="entry name" value="OXA1"/>
    <property type="match status" value="1"/>
</dbReference>
<evidence type="ECO:0000259" key="14">
    <source>
        <dbReference type="Pfam" id="PF02096"/>
    </source>
</evidence>
<name>A0ABU1N3J4_9CAUL</name>
<evidence type="ECO:0000256" key="12">
    <source>
        <dbReference type="ARBA" id="ARBA00033342"/>
    </source>
</evidence>
<protein>
    <recommendedName>
        <fullName evidence="3 13">Membrane protein insertase YidC</fullName>
    </recommendedName>
    <alternativeName>
        <fullName evidence="12 13">Foldase YidC</fullName>
    </alternativeName>
    <alternativeName>
        <fullName evidence="11 13">Membrane integrase YidC</fullName>
    </alternativeName>
    <alternativeName>
        <fullName evidence="13">Membrane protein YidC</fullName>
    </alternativeName>
</protein>
<comment type="caution">
    <text evidence="16">The sequence shown here is derived from an EMBL/GenBank/DDBJ whole genome shotgun (WGS) entry which is preliminary data.</text>
</comment>
<keyword evidence="5 13" id="KW-1003">Cell membrane</keyword>
<keyword evidence="17" id="KW-1185">Reference proteome</keyword>
<evidence type="ECO:0000256" key="9">
    <source>
        <dbReference type="ARBA" id="ARBA00023136"/>
    </source>
</evidence>
<feature type="transmembrane region" description="Helical" evidence="13">
    <location>
        <begin position="568"/>
        <end position="591"/>
    </location>
</feature>
<evidence type="ECO:0000256" key="7">
    <source>
        <dbReference type="ARBA" id="ARBA00022927"/>
    </source>
</evidence>
<evidence type="ECO:0000256" key="6">
    <source>
        <dbReference type="ARBA" id="ARBA00022692"/>
    </source>
</evidence>
<feature type="transmembrane region" description="Helical" evidence="13">
    <location>
        <begin position="537"/>
        <end position="556"/>
    </location>
</feature>
<feature type="transmembrane region" description="Helical" evidence="13">
    <location>
        <begin position="9"/>
        <end position="26"/>
    </location>
</feature>
<comment type="subunit">
    <text evidence="13">Interacts with the Sec translocase complex via SecD. Specifically interacts with transmembrane segments of nascent integral membrane proteins during membrane integration.</text>
</comment>
<dbReference type="Pfam" id="PF14849">
    <property type="entry name" value="YidC_periplas"/>
    <property type="match status" value="1"/>
</dbReference>
<dbReference type="RefSeq" id="WP_310033733.1">
    <property type="nucleotide sequence ID" value="NZ_JAVDRL010000011.1"/>
</dbReference>
<keyword evidence="4 13" id="KW-0813">Transport</keyword>
<keyword evidence="7 13" id="KW-0653">Protein transport</keyword>
<dbReference type="HAMAP" id="MF_01810">
    <property type="entry name" value="YidC_type1"/>
    <property type="match status" value="1"/>
</dbReference>
<dbReference type="InterPro" id="IPR001708">
    <property type="entry name" value="YidC/ALB3/OXA1/COX18"/>
</dbReference>
<keyword evidence="6 13" id="KW-0812">Transmembrane</keyword>
<comment type="subcellular location">
    <subcellularLocation>
        <location evidence="1">Cell inner membrane</location>
        <topology evidence="1">Multi-pass membrane protein</topology>
    </subcellularLocation>
    <subcellularLocation>
        <location evidence="13">Cell membrane</location>
        <topology evidence="13">Multi-pass membrane protein</topology>
    </subcellularLocation>
</comment>
<dbReference type="PANTHER" id="PTHR12428:SF65">
    <property type="entry name" value="CYTOCHROME C OXIDASE ASSEMBLY PROTEIN COX18, MITOCHONDRIAL"/>
    <property type="match status" value="1"/>
</dbReference>
<gene>
    <name evidence="13" type="primary">yidC</name>
    <name evidence="16" type="ORF">J2800_003779</name>
</gene>
<dbReference type="PRINTS" id="PR01900">
    <property type="entry name" value="YIDCPROTEIN"/>
</dbReference>
<dbReference type="Pfam" id="PF02096">
    <property type="entry name" value="60KD_IMP"/>
    <property type="match status" value="1"/>
</dbReference>
<keyword evidence="8 13" id="KW-1133">Transmembrane helix</keyword>
<dbReference type="Proteomes" id="UP001262754">
    <property type="component" value="Unassembled WGS sequence"/>
</dbReference>
<evidence type="ECO:0000256" key="2">
    <source>
        <dbReference type="ARBA" id="ARBA00010527"/>
    </source>
</evidence>
<evidence type="ECO:0000256" key="11">
    <source>
        <dbReference type="ARBA" id="ARBA00033245"/>
    </source>
</evidence>
<feature type="transmembrane region" description="Helical" evidence="13">
    <location>
        <begin position="392"/>
        <end position="419"/>
    </location>
</feature>
<feature type="domain" description="Membrane insertase YidC/Oxa/ALB C-terminal" evidence="14">
    <location>
        <begin position="400"/>
        <end position="606"/>
    </location>
</feature>
<dbReference type="InterPro" id="IPR028055">
    <property type="entry name" value="YidC/Oxa/ALB_C"/>
</dbReference>
<evidence type="ECO:0000256" key="10">
    <source>
        <dbReference type="ARBA" id="ARBA00023186"/>
    </source>
</evidence>
<evidence type="ECO:0000259" key="15">
    <source>
        <dbReference type="Pfam" id="PF14849"/>
    </source>
</evidence>
<comment type="function">
    <text evidence="13">Required for the insertion and/or proper folding and/or complex formation of integral membrane proteins into the membrane. Involved in integration of membrane proteins that insert both dependently and independently of the Sec translocase complex, as well as at least some lipoproteins. Aids folding of multispanning membrane proteins.</text>
</comment>
<dbReference type="Gene3D" id="2.70.98.90">
    <property type="match status" value="1"/>
</dbReference>
<evidence type="ECO:0000256" key="5">
    <source>
        <dbReference type="ARBA" id="ARBA00022475"/>
    </source>
</evidence>
<feature type="domain" description="Membrane insertase YidC N-terminal" evidence="15">
    <location>
        <begin position="79"/>
        <end position="388"/>
    </location>
</feature>
<feature type="transmembrane region" description="Helical" evidence="13">
    <location>
        <begin position="463"/>
        <end position="483"/>
    </location>
</feature>
<dbReference type="NCBIfam" id="NF002353">
    <property type="entry name" value="PRK01318.1-4"/>
    <property type="match status" value="1"/>
</dbReference>
<keyword evidence="9 13" id="KW-0472">Membrane</keyword>
<evidence type="ECO:0000256" key="8">
    <source>
        <dbReference type="ARBA" id="ARBA00022989"/>
    </source>
</evidence>
<dbReference type="InterPro" id="IPR028053">
    <property type="entry name" value="Membr_insert_YidC_N"/>
</dbReference>
<accession>A0ABU1N3J4</accession>
<evidence type="ECO:0000313" key="16">
    <source>
        <dbReference type="EMBL" id="MDR6533018.1"/>
    </source>
</evidence>
<evidence type="ECO:0000313" key="17">
    <source>
        <dbReference type="Proteomes" id="UP001262754"/>
    </source>
</evidence>
<dbReference type="InterPro" id="IPR047196">
    <property type="entry name" value="YidC_ALB_C"/>
</dbReference>
<sequence>MQNDSNKNTLMFIVCAFAILIGYQFLVLGPQQRKAEAELRAKKVAEAQVAAQPGMTLGADGLPQPLKLSRDEAKAQSPRIAVDTPALSGSIALKGARIDDLWLKRYTQTADKNSPPVELFRPEGAEHAWFADFGWAGIAGMTGLPTPQTVWTAAPGQVLRPATPVVLTYDNGQGLVFTRTISVDADAMFTVADTVRNQGGAAVALAPYASVQRQGIPTEGPHGLGKTQIVYEGGIGVLGGIDGVESGKYILQNKAKYPKWKKDKPLQDNLESKGGWIGMTDKYWLAALVPQQSEMIKGRFQVKPVSGVDVYESAFTGSPRSLAAGATVTSTTRLFAGAKTVPLLTRYEYGGKPVVWWQFWNRPAAAIPSFDKAVDWGMFEVITRPIFNVLEIFYKLVGNFGVAIMLLTVTLKLILFPLADKSYESMAKMKKIAPDVEKLKAKHKDDPAKQQQEMMQLYAKEKINPMMGCVPMLIQIPIFYSLYKVLTVTIEMRHAPFFGWITDLSARDPSTFMNLFGLIPWDPATAPMIGAFLSGPLHIGVWPLLYGFTMWLTTAMNPPAGDPMQQKIFQLFPIVFTFTLSQFAVGLVIYWCWSNVLTIIQQYIIMHRYKVDNPIDKLIARFSGKSVEAT</sequence>
<dbReference type="NCBIfam" id="TIGR03592">
    <property type="entry name" value="yidC_oxa1_cterm"/>
    <property type="match status" value="1"/>
</dbReference>